<protein>
    <recommendedName>
        <fullName evidence="1">diguanylate cyclase</fullName>
        <ecNumber evidence="1">2.7.7.65</ecNumber>
    </recommendedName>
</protein>
<dbReference type="Pfam" id="PF00990">
    <property type="entry name" value="GGDEF"/>
    <property type="match status" value="1"/>
</dbReference>
<comment type="caution">
    <text evidence="5">The sequence shown here is derived from an EMBL/GenBank/DDBJ whole genome shotgun (WGS) entry which is preliminary data.</text>
</comment>
<feature type="domain" description="GGDEF" evidence="4">
    <location>
        <begin position="303"/>
        <end position="433"/>
    </location>
</feature>
<dbReference type="InterPro" id="IPR000160">
    <property type="entry name" value="GGDEF_dom"/>
</dbReference>
<name>A0A7W6CH06_9SPHN</name>
<dbReference type="GO" id="GO:1902201">
    <property type="term" value="P:negative regulation of bacterial-type flagellum-dependent cell motility"/>
    <property type="evidence" value="ECO:0007669"/>
    <property type="project" value="TreeGrafter"/>
</dbReference>
<gene>
    <name evidence="5" type="ORF">GGR38_003334</name>
</gene>
<dbReference type="InterPro" id="IPR050469">
    <property type="entry name" value="Diguanylate_Cyclase"/>
</dbReference>
<feature type="transmembrane region" description="Helical" evidence="3">
    <location>
        <begin position="73"/>
        <end position="92"/>
    </location>
</feature>
<dbReference type="Proteomes" id="UP000548867">
    <property type="component" value="Unassembled WGS sequence"/>
</dbReference>
<evidence type="ECO:0000256" key="2">
    <source>
        <dbReference type="ARBA" id="ARBA00034247"/>
    </source>
</evidence>
<dbReference type="InterPro" id="IPR043128">
    <property type="entry name" value="Rev_trsase/Diguanyl_cyclase"/>
</dbReference>
<dbReference type="SMART" id="SM00267">
    <property type="entry name" value="GGDEF"/>
    <property type="match status" value="1"/>
</dbReference>
<dbReference type="GO" id="GO:0052621">
    <property type="term" value="F:diguanylate cyclase activity"/>
    <property type="evidence" value="ECO:0007669"/>
    <property type="project" value="UniProtKB-EC"/>
</dbReference>
<dbReference type="CDD" id="cd01949">
    <property type="entry name" value="GGDEF"/>
    <property type="match status" value="1"/>
</dbReference>
<evidence type="ECO:0000259" key="4">
    <source>
        <dbReference type="PROSITE" id="PS50887"/>
    </source>
</evidence>
<evidence type="ECO:0000313" key="6">
    <source>
        <dbReference type="Proteomes" id="UP000548867"/>
    </source>
</evidence>
<dbReference type="PROSITE" id="PS50887">
    <property type="entry name" value="GGDEF"/>
    <property type="match status" value="1"/>
</dbReference>
<reference evidence="5 6" key="1">
    <citation type="submission" date="2020-08" db="EMBL/GenBank/DDBJ databases">
        <title>Genomic Encyclopedia of Type Strains, Phase IV (KMG-IV): sequencing the most valuable type-strain genomes for metagenomic binning, comparative biology and taxonomic classification.</title>
        <authorList>
            <person name="Goeker M."/>
        </authorList>
    </citation>
    <scope>NUCLEOTIDE SEQUENCE [LARGE SCALE GENOMIC DNA]</scope>
    <source>
        <strain evidence="5 6">DSM 27057</strain>
    </source>
</reference>
<comment type="catalytic activity">
    <reaction evidence="2">
        <text>2 GTP = 3',3'-c-di-GMP + 2 diphosphate</text>
        <dbReference type="Rhea" id="RHEA:24898"/>
        <dbReference type="ChEBI" id="CHEBI:33019"/>
        <dbReference type="ChEBI" id="CHEBI:37565"/>
        <dbReference type="ChEBI" id="CHEBI:58805"/>
        <dbReference type="EC" id="2.7.7.65"/>
    </reaction>
</comment>
<keyword evidence="6" id="KW-1185">Reference proteome</keyword>
<dbReference type="PANTHER" id="PTHR45138:SF9">
    <property type="entry name" value="DIGUANYLATE CYCLASE DGCM-RELATED"/>
    <property type="match status" value="1"/>
</dbReference>
<evidence type="ECO:0000313" key="5">
    <source>
        <dbReference type="EMBL" id="MBB3956371.1"/>
    </source>
</evidence>
<organism evidence="5 6">
    <name type="scientific">Novosphingobium sediminicola</name>
    <dbReference type="NCBI Taxonomy" id="563162"/>
    <lineage>
        <taxon>Bacteria</taxon>
        <taxon>Pseudomonadati</taxon>
        <taxon>Pseudomonadota</taxon>
        <taxon>Alphaproteobacteria</taxon>
        <taxon>Sphingomonadales</taxon>
        <taxon>Sphingomonadaceae</taxon>
        <taxon>Novosphingobium</taxon>
    </lineage>
</organism>
<sequence>MTAYFDQCPDGEPRDVTGVSAWLDRLRGGIGAGRKDMTLCDTLLGLLLLSLMTVLYELDRHGMSPIIAPADLLISRLVTIAAIALLLGLIVFSRRRIMASLDTLEQAQEARHQADELFNLTDMLQSADSYEDATAVLQVTTQQILPSLGTALYIFNQAGDQLELSGAWNLPQGCEPSPTLAPNNCWALKRGRSHLNDPLHGSVCCSHHTGSTVTLEFPMQARGSVFGLIKFIGEGQEGCVKLRHAERIGRAIAESISLALSNIQLRETLRHQSLRDPLTGLYNRGYLDETLDRLQRLAERNQSHLSLVMIDLDNFKALNDTYGHAKGDAVLSDVAHVIQGNLRSSDLACRYGGEELVLILPDCSLDQALTKAEQCRGRIEALSSLHHVPITASFGVATYPETSKSCEGLMGSADAAMYQAKALGRNRVEWTACPA</sequence>
<dbReference type="EMBL" id="JACIDX010000013">
    <property type="protein sequence ID" value="MBB3956371.1"/>
    <property type="molecule type" value="Genomic_DNA"/>
</dbReference>
<dbReference type="NCBIfam" id="TIGR00254">
    <property type="entry name" value="GGDEF"/>
    <property type="match status" value="1"/>
</dbReference>
<dbReference type="InterPro" id="IPR029787">
    <property type="entry name" value="Nucleotide_cyclase"/>
</dbReference>
<keyword evidence="3" id="KW-0472">Membrane</keyword>
<feature type="transmembrane region" description="Helical" evidence="3">
    <location>
        <begin position="37"/>
        <end position="58"/>
    </location>
</feature>
<evidence type="ECO:0000256" key="1">
    <source>
        <dbReference type="ARBA" id="ARBA00012528"/>
    </source>
</evidence>
<dbReference type="AlphaFoldDB" id="A0A7W6CH06"/>
<dbReference type="PANTHER" id="PTHR45138">
    <property type="entry name" value="REGULATORY COMPONENTS OF SENSORY TRANSDUCTION SYSTEM"/>
    <property type="match status" value="1"/>
</dbReference>
<dbReference type="SUPFAM" id="SSF55073">
    <property type="entry name" value="Nucleotide cyclase"/>
    <property type="match status" value="1"/>
</dbReference>
<dbReference type="GO" id="GO:0043709">
    <property type="term" value="P:cell adhesion involved in single-species biofilm formation"/>
    <property type="evidence" value="ECO:0007669"/>
    <property type="project" value="TreeGrafter"/>
</dbReference>
<keyword evidence="3" id="KW-1133">Transmembrane helix</keyword>
<dbReference type="SUPFAM" id="SSF55781">
    <property type="entry name" value="GAF domain-like"/>
    <property type="match status" value="1"/>
</dbReference>
<dbReference type="EC" id="2.7.7.65" evidence="1"/>
<dbReference type="GO" id="GO:0005886">
    <property type="term" value="C:plasma membrane"/>
    <property type="evidence" value="ECO:0007669"/>
    <property type="project" value="TreeGrafter"/>
</dbReference>
<keyword evidence="3" id="KW-0812">Transmembrane</keyword>
<dbReference type="FunFam" id="3.30.70.270:FF:000001">
    <property type="entry name" value="Diguanylate cyclase domain protein"/>
    <property type="match status" value="1"/>
</dbReference>
<accession>A0A7W6CH06</accession>
<dbReference type="RefSeq" id="WP_183627258.1">
    <property type="nucleotide sequence ID" value="NZ_JACIDX010000013.1"/>
</dbReference>
<dbReference type="Gene3D" id="3.30.70.270">
    <property type="match status" value="1"/>
</dbReference>
<proteinExistence type="predicted"/>
<evidence type="ECO:0000256" key="3">
    <source>
        <dbReference type="SAM" id="Phobius"/>
    </source>
</evidence>